<evidence type="ECO:0000313" key="2">
    <source>
        <dbReference type="Proteomes" id="UP000184388"/>
    </source>
</evidence>
<dbReference type="EMBL" id="FRBK01000055">
    <property type="protein sequence ID" value="SHN35255.1"/>
    <property type="molecule type" value="Genomic_DNA"/>
</dbReference>
<gene>
    <name evidence="1" type="ORF">SAMN05216268_1554</name>
</gene>
<accession>A0A9X8R0J1</accession>
<dbReference type="Proteomes" id="UP000184388">
    <property type="component" value="Unassembled WGS sequence"/>
</dbReference>
<comment type="caution">
    <text evidence="1">The sequence shown here is derived from an EMBL/GenBank/DDBJ whole genome shotgun (WGS) entry which is preliminary data.</text>
</comment>
<dbReference type="RefSeq" id="WP_143179842.1">
    <property type="nucleotide sequence ID" value="NZ_FRBK01000055.1"/>
</dbReference>
<evidence type="ECO:0000313" key="1">
    <source>
        <dbReference type="EMBL" id="SHN35255.1"/>
    </source>
</evidence>
<protein>
    <submittedName>
        <fullName evidence="1">Uncharacterized protein</fullName>
    </submittedName>
</protein>
<dbReference type="AlphaFoldDB" id="A0A9X8R0J1"/>
<name>A0A9X8R0J1_9ACTN</name>
<reference evidence="2" key="1">
    <citation type="submission" date="2016-11" db="EMBL/GenBank/DDBJ databases">
        <authorList>
            <person name="Jaros S."/>
            <person name="Januszkiewicz K."/>
            <person name="Wedrychowicz H."/>
        </authorList>
    </citation>
    <scope>NUCLEOTIDE SEQUENCE [LARGE SCALE GENOMIC DNA]</scope>
    <source>
        <strain evidence="2">CGMCC 4.3555</strain>
    </source>
</reference>
<proteinExistence type="predicted"/>
<sequence>MNGKRIYASRQLSWIRAVVAITLGALLYFVPASITNAAGVAETHTPARLHSGADDHALIEAKVRGSGIDLYSSPAASEKDRTHIDSITTIAVVCKKEVNGTMWYAGPFAYERVWVTADKVTVKLEPRDCPDEISLRAK</sequence>
<organism evidence="1 2">
    <name type="scientific">Streptomyces yunnanensis</name>
    <dbReference type="NCBI Taxonomy" id="156453"/>
    <lineage>
        <taxon>Bacteria</taxon>
        <taxon>Bacillati</taxon>
        <taxon>Actinomycetota</taxon>
        <taxon>Actinomycetes</taxon>
        <taxon>Kitasatosporales</taxon>
        <taxon>Streptomycetaceae</taxon>
        <taxon>Streptomyces</taxon>
    </lineage>
</organism>